<feature type="compositionally biased region" description="Basic and acidic residues" evidence="1">
    <location>
        <begin position="192"/>
        <end position="202"/>
    </location>
</feature>
<feature type="compositionally biased region" description="Low complexity" evidence="1">
    <location>
        <begin position="217"/>
        <end position="253"/>
    </location>
</feature>
<organism evidence="2 3">
    <name type="scientific">Simkania negevensis</name>
    <dbReference type="NCBI Taxonomy" id="83561"/>
    <lineage>
        <taxon>Bacteria</taxon>
        <taxon>Pseudomonadati</taxon>
        <taxon>Chlamydiota</taxon>
        <taxon>Chlamydiia</taxon>
        <taxon>Parachlamydiales</taxon>
        <taxon>Simkaniaceae</taxon>
        <taxon>Simkania</taxon>
    </lineage>
</organism>
<feature type="compositionally biased region" description="Basic and acidic residues" evidence="1">
    <location>
        <begin position="276"/>
        <end position="300"/>
    </location>
</feature>
<dbReference type="EMBL" id="JAFITR010000036">
    <property type="protein sequence ID" value="MBN4066888.1"/>
    <property type="molecule type" value="Genomic_DNA"/>
</dbReference>
<evidence type="ECO:0000313" key="2">
    <source>
        <dbReference type="EMBL" id="MBN4066888.1"/>
    </source>
</evidence>
<sequence>MPGDIQSNHDPVSHAEQKRLTEGAQFHAAVEIRKKAVGKKGDELVDFSKGWPKSEGSMLSQAPLLKKPLPLKDLESKSQTILADMNNYASMVTSALNSPLSRMLVMFNEIGNRLVNANTVGEQAQMKYAISATHLNKSMFPLVRQFVVGGAKAQADQYTQDANIAGASAFAGFAGGTCGLVFVGGSMFAPTDEEKLPGEETNKSSVTSDSGAGGDADAGPASAHAGGAGPVSAQQGPQSPTTSATTNNTAPSNVQNAGDQTAQAGSSDQTGSSTQADDRSGKPGDDDTKNAEGKKAVRREYSWKEKVGQFSQKMVQTQNPFGQMFNAVSSTMQIAYNKQKATDTLNAGTENASKSQLDMETTLTGQMHSTSGEQRQSDQSNVDKILQELHSIMDALMNQSISRMMTA</sequence>
<evidence type="ECO:0000256" key="1">
    <source>
        <dbReference type="SAM" id="MobiDB-lite"/>
    </source>
</evidence>
<proteinExistence type="predicted"/>
<dbReference type="Proteomes" id="UP000722121">
    <property type="component" value="Unassembled WGS sequence"/>
</dbReference>
<evidence type="ECO:0000313" key="3">
    <source>
        <dbReference type="Proteomes" id="UP000722121"/>
    </source>
</evidence>
<feature type="compositionally biased region" description="Polar residues" evidence="1">
    <location>
        <begin position="254"/>
        <end position="275"/>
    </location>
</feature>
<protein>
    <submittedName>
        <fullName evidence="2">Uncharacterized protein</fullName>
    </submittedName>
</protein>
<feature type="region of interest" description="Disordered" evidence="1">
    <location>
        <begin position="191"/>
        <end position="300"/>
    </location>
</feature>
<accession>A0ABS3AQ86</accession>
<keyword evidence="3" id="KW-1185">Reference proteome</keyword>
<reference evidence="2 3" key="1">
    <citation type="submission" date="2021-02" db="EMBL/GenBank/DDBJ databases">
        <title>Activity-based single-cell genomes from oceanic crustal fluid captures similar information to metagenomic and metatranscriptomic surveys with orders of magnitude less sampling.</title>
        <authorList>
            <person name="D'Angelo T.S."/>
            <person name="Orcutt B.N."/>
        </authorList>
    </citation>
    <scope>NUCLEOTIDE SEQUENCE [LARGE SCALE GENOMIC DNA]</scope>
    <source>
        <strain evidence="2">AH-315-G07</strain>
    </source>
</reference>
<gene>
    <name evidence="2" type="ORF">JYU14_02270</name>
</gene>
<name>A0ABS3AQ86_9BACT</name>
<comment type="caution">
    <text evidence="2">The sequence shown here is derived from an EMBL/GenBank/DDBJ whole genome shotgun (WGS) entry which is preliminary data.</text>
</comment>